<reference evidence="2 3" key="1">
    <citation type="submission" date="2015-11" db="EMBL/GenBank/DDBJ databases">
        <title>Genomic analysis of 38 Legionella species identifies large and diverse effector repertoires.</title>
        <authorList>
            <person name="Burstein D."/>
            <person name="Amaro F."/>
            <person name="Zusman T."/>
            <person name="Lifshitz Z."/>
            <person name="Cohen O."/>
            <person name="Gilbert J.A."/>
            <person name="Pupko T."/>
            <person name="Shuman H.A."/>
            <person name="Segal G."/>
        </authorList>
    </citation>
    <scope>NUCLEOTIDE SEQUENCE [LARGE SCALE GENOMIC DNA]</scope>
    <source>
        <strain evidence="2 3">Mt.St.Helens-9</strain>
    </source>
</reference>
<accession>A0A0W0Z8R3</accession>
<dbReference type="PANTHER" id="PTHR37426:SF1">
    <property type="entry name" value="RIBOSOMAL RNA LARGE SUBUNIT METHYLTRANSFERASE J"/>
    <property type="match status" value="1"/>
</dbReference>
<dbReference type="STRING" id="452.Lspi_0547"/>
<dbReference type="EMBL" id="LNYX01000006">
    <property type="protein sequence ID" value="KTD65473.1"/>
    <property type="molecule type" value="Genomic_DNA"/>
</dbReference>
<feature type="binding site" evidence="1">
    <location>
        <position position="101"/>
    </location>
    <ligand>
        <name>S-adenosyl-L-methionine</name>
        <dbReference type="ChEBI" id="CHEBI:59789"/>
    </ligand>
</feature>
<keyword evidence="3" id="KW-1185">Reference proteome</keyword>
<comment type="subunit">
    <text evidence="1">Monomer.</text>
</comment>
<dbReference type="GO" id="GO:0070475">
    <property type="term" value="P:rRNA base methylation"/>
    <property type="evidence" value="ECO:0007669"/>
    <property type="project" value="UniProtKB-UniRule"/>
</dbReference>
<dbReference type="GO" id="GO:0005829">
    <property type="term" value="C:cytosol"/>
    <property type="evidence" value="ECO:0007669"/>
    <property type="project" value="TreeGrafter"/>
</dbReference>
<feature type="site" description="Interaction with substrate rRNA" evidence="1">
    <location>
        <position position="4"/>
    </location>
</feature>
<evidence type="ECO:0000313" key="3">
    <source>
        <dbReference type="Proteomes" id="UP000054877"/>
    </source>
</evidence>
<keyword evidence="1" id="KW-0694">RNA-binding</keyword>
<dbReference type="Proteomes" id="UP000054877">
    <property type="component" value="Unassembled WGS sequence"/>
</dbReference>
<gene>
    <name evidence="1" type="primary">rlmJ</name>
    <name evidence="2" type="ORF">Lspi_0547</name>
</gene>
<dbReference type="OrthoDB" id="9791274at2"/>
<dbReference type="InterPro" id="IPR007473">
    <property type="entry name" value="RlmJ"/>
</dbReference>
<feature type="binding site" evidence="1">
    <location>
        <begin position="144"/>
        <end position="145"/>
    </location>
    <ligand>
        <name>S-adenosyl-L-methionine</name>
        <dbReference type="ChEBI" id="CHEBI:59789"/>
    </ligand>
</feature>
<feature type="binding site" evidence="1">
    <location>
        <position position="165"/>
    </location>
    <ligand>
        <name>S-adenosyl-L-methionine</name>
        <dbReference type="ChEBI" id="CHEBI:59789"/>
    </ligand>
</feature>
<dbReference type="GO" id="GO:0003723">
    <property type="term" value="F:RNA binding"/>
    <property type="evidence" value="ECO:0007669"/>
    <property type="project" value="UniProtKB-UniRule"/>
</dbReference>
<feature type="binding site" evidence="1">
    <location>
        <position position="119"/>
    </location>
    <ligand>
        <name>S-adenosyl-L-methionine</name>
        <dbReference type="ChEBI" id="CHEBI:59789"/>
    </ligand>
</feature>
<dbReference type="RefSeq" id="WP_058482496.1">
    <property type="nucleotide sequence ID" value="NZ_CAAAII010000013.1"/>
</dbReference>
<dbReference type="PATRIC" id="fig|452.5.peg.603"/>
<feature type="active site" description="Proton acceptor" evidence="1">
    <location>
        <position position="165"/>
    </location>
</feature>
<sequence length="275" mass="31880">MLSYQHGYHAGNFADVIKHVTLTRLINYMTQKDKPVFYLETHSGSGLYDLRDSKSGKTGEYHQGIGLLWPQRKQWPDIFSCYRHSLINVNPNRELRYYPGSPAIAIEHFRSQDRLFFCELHPQEFACLQRLPHDGKRVFLSESDGISRLTSQLPPPERRGLIFIDPSYEVKTEYKLIPQAINSAFQRFATGVYCLWYPLVDPYCHQQLLREMNKIPVKNKLRIEFSLTPTPGSGMWGCGLWIINPPYVLAEEMKVVLTCLKSFFNPKQASFLLES</sequence>
<comment type="caution">
    <text evidence="2">The sequence shown here is derived from an EMBL/GenBank/DDBJ whole genome shotgun (WGS) entry which is preliminary data.</text>
</comment>
<feature type="binding site" evidence="1">
    <location>
        <position position="19"/>
    </location>
    <ligand>
        <name>S-adenosyl-L-methionine</name>
        <dbReference type="ChEBI" id="CHEBI:59789"/>
    </ligand>
</feature>
<dbReference type="EC" id="2.1.1.266" evidence="1"/>
<dbReference type="InterPro" id="IPR029063">
    <property type="entry name" value="SAM-dependent_MTases_sf"/>
</dbReference>
<comment type="similarity">
    <text evidence="1">Belongs to the RlmJ family.</text>
</comment>
<dbReference type="PANTHER" id="PTHR37426">
    <property type="entry name" value="RIBOSOMAL RNA LARGE SUBUNIT METHYLTRANSFERASE J"/>
    <property type="match status" value="1"/>
</dbReference>
<feature type="binding site" evidence="1">
    <location>
        <position position="42"/>
    </location>
    <ligand>
        <name>S-adenosyl-L-methionine</name>
        <dbReference type="ChEBI" id="CHEBI:59789"/>
    </ligand>
</feature>
<evidence type="ECO:0000313" key="2">
    <source>
        <dbReference type="EMBL" id="KTD65473.1"/>
    </source>
</evidence>
<dbReference type="Pfam" id="PF04378">
    <property type="entry name" value="RsmJ"/>
    <property type="match status" value="1"/>
</dbReference>
<keyword evidence="1" id="KW-0698">rRNA processing</keyword>
<comment type="function">
    <text evidence="1">Specifically methylates the adenine in position 2030 of 23S rRNA.</text>
</comment>
<protein>
    <recommendedName>
        <fullName evidence="1">Ribosomal RNA large subunit methyltransferase J</fullName>
        <ecNumber evidence="1">2.1.1.266</ecNumber>
    </recommendedName>
    <alternativeName>
        <fullName evidence="1">23S rRNA (adenine(2030)-N6)-methyltransferase</fullName>
    </alternativeName>
    <alternativeName>
        <fullName evidence="1">23S rRNA m6A2030 methyltransferase</fullName>
    </alternativeName>
</protein>
<organism evidence="2 3">
    <name type="scientific">Legionella spiritensis</name>
    <dbReference type="NCBI Taxonomy" id="452"/>
    <lineage>
        <taxon>Bacteria</taxon>
        <taxon>Pseudomonadati</taxon>
        <taxon>Pseudomonadota</taxon>
        <taxon>Gammaproteobacteria</taxon>
        <taxon>Legionellales</taxon>
        <taxon>Legionellaceae</taxon>
        <taxon>Legionella</taxon>
    </lineage>
</organism>
<keyword evidence="1" id="KW-0808">Transferase</keyword>
<dbReference type="HAMAP" id="MF_00934">
    <property type="entry name" value="23SrRNA_methyltr_J"/>
    <property type="match status" value="1"/>
</dbReference>
<keyword evidence="1" id="KW-0949">S-adenosyl-L-methionine</keyword>
<dbReference type="SUPFAM" id="SSF53335">
    <property type="entry name" value="S-adenosyl-L-methionine-dependent methyltransferases"/>
    <property type="match status" value="1"/>
</dbReference>
<comment type="catalytic activity">
    <reaction evidence="1">
        <text>adenosine(2030) in 23S rRNA + S-adenosyl-L-methionine = N(6)-methyladenosine(2030) in 23S rRNA + S-adenosyl-L-homocysteine + H(+)</text>
        <dbReference type="Rhea" id="RHEA:43736"/>
        <dbReference type="Rhea" id="RHEA-COMP:10668"/>
        <dbReference type="Rhea" id="RHEA-COMP:10669"/>
        <dbReference type="ChEBI" id="CHEBI:15378"/>
        <dbReference type="ChEBI" id="CHEBI:57856"/>
        <dbReference type="ChEBI" id="CHEBI:59789"/>
        <dbReference type="ChEBI" id="CHEBI:74411"/>
        <dbReference type="ChEBI" id="CHEBI:74449"/>
        <dbReference type="EC" id="2.1.1.266"/>
    </reaction>
</comment>
<name>A0A0W0Z8R3_LEGSP</name>
<dbReference type="GO" id="GO:0036307">
    <property type="term" value="F:23S rRNA (adenine(2030)-N(6))-methyltransferase activity"/>
    <property type="evidence" value="ECO:0007669"/>
    <property type="project" value="UniProtKB-UniRule"/>
</dbReference>
<dbReference type="AlphaFoldDB" id="A0A0W0Z8R3"/>
<keyword evidence="1" id="KW-0489">Methyltransferase</keyword>
<proteinExistence type="inferred from homology"/>
<evidence type="ECO:0000256" key="1">
    <source>
        <dbReference type="HAMAP-Rule" id="MF_00934"/>
    </source>
</evidence>
<dbReference type="Gene3D" id="3.40.50.150">
    <property type="entry name" value="Vaccinia Virus protein VP39"/>
    <property type="match status" value="1"/>
</dbReference>